<name>A0AAE0NHL6_9PEZI</name>
<keyword evidence="3" id="KW-1185">Reference proteome</keyword>
<dbReference type="AlphaFoldDB" id="A0AAE0NHL6"/>
<dbReference type="EMBL" id="JAULSW010000005">
    <property type="protein sequence ID" value="KAK3381641.1"/>
    <property type="molecule type" value="Genomic_DNA"/>
</dbReference>
<reference evidence="2" key="2">
    <citation type="submission" date="2023-06" db="EMBL/GenBank/DDBJ databases">
        <authorList>
            <consortium name="Lawrence Berkeley National Laboratory"/>
            <person name="Haridas S."/>
            <person name="Hensen N."/>
            <person name="Bonometti L."/>
            <person name="Westerberg I."/>
            <person name="Brannstrom I.O."/>
            <person name="Guillou S."/>
            <person name="Cros-Aarteil S."/>
            <person name="Calhoun S."/>
            <person name="Kuo A."/>
            <person name="Mondo S."/>
            <person name="Pangilinan J."/>
            <person name="Riley R."/>
            <person name="LaButti K."/>
            <person name="Andreopoulos B."/>
            <person name="Lipzen A."/>
            <person name="Chen C."/>
            <person name="Yanf M."/>
            <person name="Daum C."/>
            <person name="Ng V."/>
            <person name="Clum A."/>
            <person name="Steindorff A."/>
            <person name="Ohm R."/>
            <person name="Martin F."/>
            <person name="Silar P."/>
            <person name="Natvig D."/>
            <person name="Lalanne C."/>
            <person name="Gautier V."/>
            <person name="Ament-velasquez S.L."/>
            <person name="Kruys A."/>
            <person name="Hutchinson M.I."/>
            <person name="Powell A.J."/>
            <person name="Barry K."/>
            <person name="Miller A.N."/>
            <person name="Grigoriev I.V."/>
            <person name="Debuchy R."/>
            <person name="Gladieux P."/>
            <person name="Thoren M.H."/>
            <person name="Johannesson H."/>
        </authorList>
    </citation>
    <scope>NUCLEOTIDE SEQUENCE</scope>
    <source>
        <strain evidence="2">CBS 232.78</strain>
    </source>
</reference>
<proteinExistence type="predicted"/>
<organism evidence="2 3">
    <name type="scientific">Podospora didyma</name>
    <dbReference type="NCBI Taxonomy" id="330526"/>
    <lineage>
        <taxon>Eukaryota</taxon>
        <taxon>Fungi</taxon>
        <taxon>Dikarya</taxon>
        <taxon>Ascomycota</taxon>
        <taxon>Pezizomycotina</taxon>
        <taxon>Sordariomycetes</taxon>
        <taxon>Sordariomycetidae</taxon>
        <taxon>Sordariales</taxon>
        <taxon>Podosporaceae</taxon>
        <taxon>Podospora</taxon>
    </lineage>
</organism>
<evidence type="ECO:0000313" key="3">
    <source>
        <dbReference type="Proteomes" id="UP001285441"/>
    </source>
</evidence>
<feature type="region of interest" description="Disordered" evidence="1">
    <location>
        <begin position="83"/>
        <end position="110"/>
    </location>
</feature>
<accession>A0AAE0NHL6</accession>
<evidence type="ECO:0000256" key="1">
    <source>
        <dbReference type="SAM" id="MobiDB-lite"/>
    </source>
</evidence>
<sequence length="110" mass="12400">MLALFTCRSFKMIYAVTLPLQTVSCQLSDQLSRIIRNEAILYVPLSVFLFCLCNIVASTSSHNFKSQERDFMSRHVTSRHSENYGNKTVGLGDPPHFPIPSVPSPHSSRK</sequence>
<gene>
    <name evidence="2" type="ORF">B0H63DRAFT_476271</name>
</gene>
<dbReference type="Proteomes" id="UP001285441">
    <property type="component" value="Unassembled WGS sequence"/>
</dbReference>
<comment type="caution">
    <text evidence="2">The sequence shown here is derived from an EMBL/GenBank/DDBJ whole genome shotgun (WGS) entry which is preliminary data.</text>
</comment>
<protein>
    <submittedName>
        <fullName evidence="2">Uncharacterized protein</fullName>
    </submittedName>
</protein>
<reference evidence="2" key="1">
    <citation type="journal article" date="2023" name="Mol. Phylogenet. Evol.">
        <title>Genome-scale phylogeny and comparative genomics of the fungal order Sordariales.</title>
        <authorList>
            <person name="Hensen N."/>
            <person name="Bonometti L."/>
            <person name="Westerberg I."/>
            <person name="Brannstrom I.O."/>
            <person name="Guillou S."/>
            <person name="Cros-Aarteil S."/>
            <person name="Calhoun S."/>
            <person name="Haridas S."/>
            <person name="Kuo A."/>
            <person name="Mondo S."/>
            <person name="Pangilinan J."/>
            <person name="Riley R."/>
            <person name="LaButti K."/>
            <person name="Andreopoulos B."/>
            <person name="Lipzen A."/>
            <person name="Chen C."/>
            <person name="Yan M."/>
            <person name="Daum C."/>
            <person name="Ng V."/>
            <person name="Clum A."/>
            <person name="Steindorff A."/>
            <person name="Ohm R.A."/>
            <person name="Martin F."/>
            <person name="Silar P."/>
            <person name="Natvig D.O."/>
            <person name="Lalanne C."/>
            <person name="Gautier V."/>
            <person name="Ament-Velasquez S.L."/>
            <person name="Kruys A."/>
            <person name="Hutchinson M.I."/>
            <person name="Powell A.J."/>
            <person name="Barry K."/>
            <person name="Miller A.N."/>
            <person name="Grigoriev I.V."/>
            <person name="Debuchy R."/>
            <person name="Gladieux P."/>
            <person name="Hiltunen Thoren M."/>
            <person name="Johannesson H."/>
        </authorList>
    </citation>
    <scope>NUCLEOTIDE SEQUENCE</scope>
    <source>
        <strain evidence="2">CBS 232.78</strain>
    </source>
</reference>
<evidence type="ECO:0000313" key="2">
    <source>
        <dbReference type="EMBL" id="KAK3381641.1"/>
    </source>
</evidence>